<reference evidence="2 3" key="1">
    <citation type="submission" date="2021-03" db="EMBL/GenBank/DDBJ databases">
        <title>Fibrella sp. HMF5405 genome sequencing and assembly.</title>
        <authorList>
            <person name="Kang H."/>
            <person name="Kim H."/>
            <person name="Bae S."/>
            <person name="Joh K."/>
        </authorList>
    </citation>
    <scope>NUCLEOTIDE SEQUENCE [LARGE SCALE GENOMIC DNA]</scope>
    <source>
        <strain evidence="2 3">HMF5405</strain>
    </source>
</reference>
<feature type="domain" description="PIN" evidence="1">
    <location>
        <begin position="7"/>
        <end position="121"/>
    </location>
</feature>
<dbReference type="NCBIfam" id="TIGR00305">
    <property type="entry name" value="putative toxin-antitoxin system toxin component, PIN family"/>
    <property type="match status" value="1"/>
</dbReference>
<accession>A0ABS3JT47</accession>
<dbReference type="RefSeq" id="WP_207333136.1">
    <property type="nucleotide sequence ID" value="NZ_JAFMYW010000023.1"/>
</dbReference>
<comment type="caution">
    <text evidence="2">The sequence shown here is derived from an EMBL/GenBank/DDBJ whole genome shotgun (WGS) entry which is preliminary data.</text>
</comment>
<name>A0ABS3JT47_9BACT</name>
<proteinExistence type="predicted"/>
<dbReference type="PANTHER" id="PTHR34610:SF4">
    <property type="entry name" value="SLL8027 PROTEIN"/>
    <property type="match status" value="1"/>
</dbReference>
<dbReference type="InterPro" id="IPR002716">
    <property type="entry name" value="PIN_dom"/>
</dbReference>
<dbReference type="Pfam" id="PF13470">
    <property type="entry name" value="PIN_3"/>
    <property type="match status" value="1"/>
</dbReference>
<gene>
    <name evidence="2" type="ORF">J2I46_31720</name>
</gene>
<dbReference type="InterPro" id="IPR029060">
    <property type="entry name" value="PIN-like_dom_sf"/>
</dbReference>
<dbReference type="EMBL" id="JAFMYW010000023">
    <property type="protein sequence ID" value="MBO0953184.1"/>
    <property type="molecule type" value="Genomic_DNA"/>
</dbReference>
<organism evidence="2 3">
    <name type="scientific">Fibrella forsythiae</name>
    <dbReference type="NCBI Taxonomy" id="2817061"/>
    <lineage>
        <taxon>Bacteria</taxon>
        <taxon>Pseudomonadati</taxon>
        <taxon>Bacteroidota</taxon>
        <taxon>Cytophagia</taxon>
        <taxon>Cytophagales</taxon>
        <taxon>Spirosomataceae</taxon>
        <taxon>Fibrella</taxon>
    </lineage>
</organism>
<dbReference type="Proteomes" id="UP000664628">
    <property type="component" value="Unassembled WGS sequence"/>
</dbReference>
<dbReference type="SUPFAM" id="SSF88723">
    <property type="entry name" value="PIN domain-like"/>
    <property type="match status" value="1"/>
</dbReference>
<dbReference type="SMART" id="SM00670">
    <property type="entry name" value="PINc"/>
    <property type="match status" value="1"/>
</dbReference>
<dbReference type="PANTHER" id="PTHR34610">
    <property type="entry name" value="SSL7007 PROTEIN"/>
    <property type="match status" value="1"/>
</dbReference>
<sequence>MPKRKKINLVIDANWFISACINKNSRAILFRQILKNAHLQVFYSAELLAEVDGVMSRKKFAKIINKHQVSRFSALVLAFMQKTVIGPVETISRDGDDDYLLAICQACQADFLITGDQDLLVLGTHRQTTILTMSQFLQLLPFLK</sequence>
<evidence type="ECO:0000259" key="1">
    <source>
        <dbReference type="SMART" id="SM00670"/>
    </source>
</evidence>
<keyword evidence="3" id="KW-1185">Reference proteome</keyword>
<evidence type="ECO:0000313" key="2">
    <source>
        <dbReference type="EMBL" id="MBO0953184.1"/>
    </source>
</evidence>
<protein>
    <submittedName>
        <fullName evidence="2">Toxin-antitoxin system toxin component, PIN family</fullName>
    </submittedName>
</protein>
<evidence type="ECO:0000313" key="3">
    <source>
        <dbReference type="Proteomes" id="UP000664628"/>
    </source>
</evidence>
<dbReference type="InterPro" id="IPR002850">
    <property type="entry name" value="PIN_toxin-like"/>
</dbReference>